<dbReference type="CDD" id="cd02955">
    <property type="entry name" value="SSP411"/>
    <property type="match status" value="1"/>
</dbReference>
<dbReference type="InterPro" id="IPR008928">
    <property type="entry name" value="6-hairpin_glycosidase_sf"/>
</dbReference>
<evidence type="ECO:0000313" key="3">
    <source>
        <dbReference type="EMBL" id="TVY94115.1"/>
    </source>
</evidence>
<organism evidence="3 4">
    <name type="scientific">Lachnellula willkommii</name>
    <dbReference type="NCBI Taxonomy" id="215461"/>
    <lineage>
        <taxon>Eukaryota</taxon>
        <taxon>Fungi</taxon>
        <taxon>Dikarya</taxon>
        <taxon>Ascomycota</taxon>
        <taxon>Pezizomycotina</taxon>
        <taxon>Leotiomycetes</taxon>
        <taxon>Helotiales</taxon>
        <taxon>Lachnaceae</taxon>
        <taxon>Lachnellula</taxon>
    </lineage>
</organism>
<dbReference type="PIRSF" id="PIRSF006402">
    <property type="entry name" value="UCP006402_thioredoxin"/>
    <property type="match status" value="1"/>
</dbReference>
<evidence type="ECO:0000256" key="1">
    <source>
        <dbReference type="SAM" id="MobiDB-lite"/>
    </source>
</evidence>
<gene>
    <name evidence="3" type="primary">SPATA20</name>
    <name evidence="3" type="ORF">LAWI1_G001234</name>
</gene>
<dbReference type="PANTHER" id="PTHR42899:SF1">
    <property type="entry name" value="SPERMATOGENESIS-ASSOCIATED PROTEIN 20"/>
    <property type="match status" value="1"/>
</dbReference>
<evidence type="ECO:0000259" key="2">
    <source>
        <dbReference type="Pfam" id="PF03190"/>
    </source>
</evidence>
<dbReference type="Gene3D" id="1.50.10.10">
    <property type="match status" value="1"/>
</dbReference>
<dbReference type="SUPFAM" id="SSF48208">
    <property type="entry name" value="Six-hairpin glycosidases"/>
    <property type="match status" value="1"/>
</dbReference>
<dbReference type="Pfam" id="PF03190">
    <property type="entry name" value="Thioredox_DsbH"/>
    <property type="match status" value="1"/>
</dbReference>
<dbReference type="InterPro" id="IPR012341">
    <property type="entry name" value="6hp_glycosidase-like_sf"/>
</dbReference>
<dbReference type="AlphaFoldDB" id="A0A559MME8"/>
<feature type="region of interest" description="Disordered" evidence="1">
    <location>
        <begin position="790"/>
        <end position="818"/>
    </location>
</feature>
<dbReference type="InterPro" id="IPR004879">
    <property type="entry name" value="Ssp411-like_TRX"/>
</dbReference>
<dbReference type="InterPro" id="IPR036249">
    <property type="entry name" value="Thioredoxin-like_sf"/>
</dbReference>
<keyword evidence="4" id="KW-1185">Reference proteome</keyword>
<feature type="non-terminal residue" evidence="3">
    <location>
        <position position="1"/>
    </location>
</feature>
<evidence type="ECO:0000313" key="4">
    <source>
        <dbReference type="Proteomes" id="UP000315522"/>
    </source>
</evidence>
<proteinExistence type="predicted"/>
<dbReference type="GO" id="GO:0003824">
    <property type="term" value="F:catalytic activity"/>
    <property type="evidence" value="ECO:0007669"/>
    <property type="project" value="UniProtKB-ARBA"/>
</dbReference>
<dbReference type="Gene3D" id="3.40.30.10">
    <property type="entry name" value="Glutaredoxin"/>
    <property type="match status" value="1"/>
</dbReference>
<protein>
    <submittedName>
        <fullName evidence="3">Spermatogenesis-associated protein</fullName>
    </submittedName>
</protein>
<feature type="domain" description="Spermatogenesis-associated protein 20-like TRX" evidence="2">
    <location>
        <begin position="76"/>
        <end position="241"/>
    </location>
</feature>
<dbReference type="EMBL" id="QGML01000041">
    <property type="protein sequence ID" value="TVY94115.1"/>
    <property type="molecule type" value="Genomic_DNA"/>
</dbReference>
<comment type="caution">
    <text evidence="3">The sequence shown here is derived from an EMBL/GenBank/DDBJ whole genome shotgun (WGS) entry which is preliminary data.</text>
</comment>
<dbReference type="InterPro" id="IPR024705">
    <property type="entry name" value="Ssp411"/>
</dbReference>
<feature type="region of interest" description="Disordered" evidence="1">
    <location>
        <begin position="45"/>
        <end position="69"/>
    </location>
</feature>
<dbReference type="Proteomes" id="UP000315522">
    <property type="component" value="Unassembled WGS sequence"/>
</dbReference>
<dbReference type="PANTHER" id="PTHR42899">
    <property type="entry name" value="SPERMATOGENESIS-ASSOCIATED PROTEIN 20"/>
    <property type="match status" value="1"/>
</dbReference>
<dbReference type="SUPFAM" id="SSF52833">
    <property type="entry name" value="Thioredoxin-like"/>
    <property type="match status" value="1"/>
</dbReference>
<sequence length="818" mass="91116">RHDELVNVEVNIVQDESPGLYETPTTDSRSNRQVMMTAQIRGVNGEGQGLGQALKDGLGSNEQPNEEPKEKIALVNRAGESRSPYVRAHSSNPVAWQIWGDEAIELARKENRLLFLSIGYSACHWCHVMERESFENEEVATILNDAFIPIKIDREERPDIDRIYMNFVQATTGSGGWPLNVFVTPDLEPVFGGTYWPGPTSSTTTFEDQVDFLAILNKLSTVWKEQEERCRQDSSQILKKLKDFASEGTFGDRRGEGGDGLDIELLEEANQNFLSTYDSQNGGFGSAPKFPTLQNSRFSFAYANFQMLFMMLWGKKTVKKPRIWQLPHCGKWRGGVFMTISETAFPDTLLRPTDAFLLSRDPEMLGVVYDIATYLTSTMEHPAGGFYSSEDADSFYKRGDSEKREGSFYVWTKREFENVLGSHAEPILSAFFNVSGHGNVKPENDSHDEFIDQNVLAVASSPNALASTFGMKEEEIVRIIKDGKAALRAHREKERVKPGLDDKIIVSWNGIAIGALARTAAVIKGFDPVKSEEYLKSALKAVTFIKENLYEESTKTLYRIWRQGRGEAKGFADDYAFLVDGLIDLYEATFNEEWLHWADDLQQSQIALFYDSTGTGAFFSTQSSAAHVILRLKDGMDASEPSTNGISASNLYRLSSLLNDDTYSKKAKETVAGFESEMLQYPWLFASFMPSIVAGHLGLKGTVVSGDGVGDAKIKNFEKQPRGSFGTFAKLDSSNSWLRQRNSLLKDFGLDGKQRVLICEGNTCHEEELESQTADALNLGNVAAALPTKPTNQVVEPEKESKEVVQPVLPGKENVPLS</sequence>
<reference evidence="3 4" key="1">
    <citation type="submission" date="2018-05" db="EMBL/GenBank/DDBJ databases">
        <title>Genome sequencing and assembly of the regulated plant pathogen Lachnellula willkommii and related sister species for the development of diagnostic species identification markers.</title>
        <authorList>
            <person name="Giroux E."/>
            <person name="Bilodeau G."/>
        </authorList>
    </citation>
    <scope>NUCLEOTIDE SEQUENCE [LARGE SCALE GENOMIC DNA]</scope>
    <source>
        <strain evidence="3 4">CBS 172.35</strain>
    </source>
</reference>
<accession>A0A559MME8</accession>
<dbReference type="GO" id="GO:0005975">
    <property type="term" value="P:carbohydrate metabolic process"/>
    <property type="evidence" value="ECO:0007669"/>
    <property type="project" value="InterPro"/>
</dbReference>
<name>A0A559MME8_9HELO</name>